<proteinExistence type="predicted"/>
<dbReference type="Proteomes" id="UP000199046">
    <property type="component" value="Unassembled WGS sequence"/>
</dbReference>
<evidence type="ECO:0000313" key="1">
    <source>
        <dbReference type="EMBL" id="SFC50815.1"/>
    </source>
</evidence>
<organism evidence="1 2">
    <name type="scientific">Kushneria avicenniae</name>
    <dbReference type="NCBI Taxonomy" id="402385"/>
    <lineage>
        <taxon>Bacteria</taxon>
        <taxon>Pseudomonadati</taxon>
        <taxon>Pseudomonadota</taxon>
        <taxon>Gammaproteobacteria</taxon>
        <taxon>Oceanospirillales</taxon>
        <taxon>Halomonadaceae</taxon>
        <taxon>Kushneria</taxon>
    </lineage>
</organism>
<name>A0A1I1JQY9_9GAMM</name>
<dbReference type="EMBL" id="FOLY01000003">
    <property type="protein sequence ID" value="SFC50815.1"/>
    <property type="molecule type" value="Genomic_DNA"/>
</dbReference>
<gene>
    <name evidence="1" type="ORF">SAMN05421848_1705</name>
</gene>
<reference evidence="2" key="1">
    <citation type="submission" date="2016-10" db="EMBL/GenBank/DDBJ databases">
        <authorList>
            <person name="Varghese N."/>
            <person name="Submissions S."/>
        </authorList>
    </citation>
    <scope>NUCLEOTIDE SEQUENCE [LARGE SCALE GENOMIC DNA]</scope>
    <source>
        <strain evidence="2">DSM 23439</strain>
    </source>
</reference>
<sequence length="66" mass="7042">MSLMASPSLSMLFKATACVATLFTRQRVPLHESCSFTFAMVIALAGCTSEALDRADDGLVFQTGSH</sequence>
<accession>A0A1I1JQY9</accession>
<dbReference type="RefSeq" id="WP_175489646.1">
    <property type="nucleotide sequence ID" value="NZ_FOLY01000003.1"/>
</dbReference>
<dbReference type="AlphaFoldDB" id="A0A1I1JQY9"/>
<evidence type="ECO:0000313" key="2">
    <source>
        <dbReference type="Proteomes" id="UP000199046"/>
    </source>
</evidence>
<dbReference type="STRING" id="402385.SAMN05421848_1705"/>
<keyword evidence="2" id="KW-1185">Reference proteome</keyword>
<protein>
    <submittedName>
        <fullName evidence="1">Uncharacterized protein</fullName>
    </submittedName>
</protein>